<evidence type="ECO:0000313" key="1">
    <source>
        <dbReference type="Proteomes" id="UP000694846"/>
    </source>
</evidence>
<accession>A0A8B8GBQ4</accession>
<dbReference type="AlphaFoldDB" id="A0A8B8GBQ4"/>
<dbReference type="GeneID" id="112690530"/>
<protein>
    <submittedName>
        <fullName evidence="2">Uncharacterized protein LOC112690530</fullName>
    </submittedName>
</protein>
<sequence>MGEYMPYGGFKWYEGDLNRSLELTDGTTEKSDVGRIYEVDIAYPDSLYDAHNDLSFLSRNAIPPDSKVNKLLATLEWKERYIVHYRNLKQAIANGLIVEKVIYIYNKYFHRN</sequence>
<organism evidence="1 2">
    <name type="scientific">Sipha flava</name>
    <name type="common">yellow sugarcane aphid</name>
    <dbReference type="NCBI Taxonomy" id="143950"/>
    <lineage>
        <taxon>Eukaryota</taxon>
        <taxon>Metazoa</taxon>
        <taxon>Ecdysozoa</taxon>
        <taxon>Arthropoda</taxon>
        <taxon>Hexapoda</taxon>
        <taxon>Insecta</taxon>
        <taxon>Pterygota</taxon>
        <taxon>Neoptera</taxon>
        <taxon>Paraneoptera</taxon>
        <taxon>Hemiptera</taxon>
        <taxon>Sternorrhyncha</taxon>
        <taxon>Aphidomorpha</taxon>
        <taxon>Aphidoidea</taxon>
        <taxon>Aphididae</taxon>
        <taxon>Sipha</taxon>
    </lineage>
</organism>
<evidence type="ECO:0000313" key="2">
    <source>
        <dbReference type="RefSeq" id="XP_025420353.1"/>
    </source>
</evidence>
<reference evidence="2" key="1">
    <citation type="submission" date="2025-08" db="UniProtKB">
        <authorList>
            <consortium name="RefSeq"/>
        </authorList>
    </citation>
    <scope>IDENTIFICATION</scope>
    <source>
        <tissue evidence="2">Whole body</tissue>
    </source>
</reference>
<name>A0A8B8GBQ4_9HEMI</name>
<gene>
    <name evidence="2" type="primary">LOC112690530</name>
</gene>
<keyword evidence="1" id="KW-1185">Reference proteome</keyword>
<proteinExistence type="predicted"/>
<dbReference type="OrthoDB" id="414982at2759"/>
<dbReference type="Proteomes" id="UP000694846">
    <property type="component" value="Unplaced"/>
</dbReference>
<dbReference type="RefSeq" id="XP_025420353.1">
    <property type="nucleotide sequence ID" value="XM_025564568.1"/>
</dbReference>